<gene>
    <name evidence="2" type="ORF">FPD46_08430</name>
</gene>
<dbReference type="EMBL" id="VOWB01000092">
    <property type="protein sequence ID" value="TXE78351.1"/>
    <property type="molecule type" value="Genomic_DNA"/>
</dbReference>
<dbReference type="AlphaFoldDB" id="A0A5C7DU76"/>
<proteinExistence type="predicted"/>
<organism evidence="2 3">
    <name type="scientific">Campylobacter peloridis</name>
    <dbReference type="NCBI Taxonomy" id="488546"/>
    <lineage>
        <taxon>Bacteria</taxon>
        <taxon>Pseudomonadati</taxon>
        <taxon>Campylobacterota</taxon>
        <taxon>Epsilonproteobacteria</taxon>
        <taxon>Campylobacterales</taxon>
        <taxon>Campylobacteraceae</taxon>
        <taxon>Campylobacter</taxon>
    </lineage>
</organism>
<accession>A0A5C7DU76</accession>
<feature type="domain" description="Plasmid replication protein RepL" evidence="1">
    <location>
        <begin position="15"/>
        <end position="168"/>
    </location>
</feature>
<comment type="caution">
    <text evidence="2">The sequence shown here is derived from an EMBL/GenBank/DDBJ whole genome shotgun (WGS) entry which is preliminary data.</text>
</comment>
<dbReference type="RefSeq" id="WP_147576127.1">
    <property type="nucleotide sequence ID" value="NZ_VOWB01000092.1"/>
</dbReference>
<reference evidence="2 3" key="1">
    <citation type="submission" date="2019-07" db="EMBL/GenBank/DDBJ databases">
        <title>Rapid identification of Enteric Bacteria from Whole Genome Sequences (WGS) using Average Nucleotide Identity (ANI).</title>
        <authorList>
            <person name="Lane C."/>
        </authorList>
    </citation>
    <scope>NUCLEOTIDE SEQUENCE [LARGE SCALE GENOMIC DNA]</scope>
    <source>
        <strain evidence="2 3">2016D-0250</strain>
    </source>
</reference>
<evidence type="ECO:0000259" key="1">
    <source>
        <dbReference type="Pfam" id="PF05732"/>
    </source>
</evidence>
<protein>
    <recommendedName>
        <fullName evidence="1">Plasmid replication protein RepL domain-containing protein</fullName>
    </recommendedName>
</protein>
<dbReference type="GO" id="GO:0006260">
    <property type="term" value="P:DNA replication"/>
    <property type="evidence" value="ECO:0007669"/>
    <property type="project" value="InterPro"/>
</dbReference>
<dbReference type="InterPro" id="IPR008813">
    <property type="entry name" value="Plasmid_replication_RepL"/>
</dbReference>
<dbReference type="Pfam" id="PF05732">
    <property type="entry name" value="RepL"/>
    <property type="match status" value="1"/>
</dbReference>
<evidence type="ECO:0000313" key="3">
    <source>
        <dbReference type="Proteomes" id="UP000321310"/>
    </source>
</evidence>
<name>A0A5C7DU76_9BACT</name>
<dbReference type="GO" id="GO:0006276">
    <property type="term" value="P:plasmid maintenance"/>
    <property type="evidence" value="ECO:0007669"/>
    <property type="project" value="InterPro"/>
</dbReference>
<evidence type="ECO:0000313" key="2">
    <source>
        <dbReference type="EMBL" id="TXE78351.1"/>
    </source>
</evidence>
<sequence length="299" mass="34752">MAKIVNLENKEIKKLYSSVQEKIDARTGEITAIVSSFLQREKTKDDFIKLFVENISFLTDNLSNPALRVVLMMVKNLNYQNVFQYNSEFVHYFESRKILGKSSVYRAIKELEDKQVIFKVTEEQRKEYDIIGSNSYIMNPQIIGKGSFKDLKKLRQTIVKTFDFDNLEFKQEVSVESEYEGLEQIKKNPDHYVIEEVKQIASDKNVVENQVIISKKDDEQINYPSLKQEKIIDVNSNIPNLTSNDNEEPTLFNENKNEQNAKAFINEFAGMFNGAFHPSKTAKEMKKEFLENDLKKGNI</sequence>
<dbReference type="Proteomes" id="UP000321310">
    <property type="component" value="Unassembled WGS sequence"/>
</dbReference>